<feature type="domain" description="Xylose isomerase-like TIM barrel" evidence="1">
    <location>
        <begin position="37"/>
        <end position="250"/>
    </location>
</feature>
<keyword evidence="3" id="KW-1185">Reference proteome</keyword>
<dbReference type="InterPro" id="IPR050312">
    <property type="entry name" value="IolE/XylAMocC-like"/>
</dbReference>
<dbReference type="InterPro" id="IPR013022">
    <property type="entry name" value="Xyl_isomerase-like_TIM-brl"/>
</dbReference>
<dbReference type="GO" id="GO:0016853">
    <property type="term" value="F:isomerase activity"/>
    <property type="evidence" value="ECO:0007669"/>
    <property type="project" value="UniProtKB-KW"/>
</dbReference>
<dbReference type="AlphaFoldDB" id="A0A5B9M6Q7"/>
<dbReference type="SUPFAM" id="SSF51658">
    <property type="entry name" value="Xylose isomerase-like"/>
    <property type="match status" value="1"/>
</dbReference>
<organism evidence="2 3">
    <name type="scientific">Stieleria maiorica</name>
    <dbReference type="NCBI Taxonomy" id="2795974"/>
    <lineage>
        <taxon>Bacteria</taxon>
        <taxon>Pseudomonadati</taxon>
        <taxon>Planctomycetota</taxon>
        <taxon>Planctomycetia</taxon>
        <taxon>Pirellulales</taxon>
        <taxon>Pirellulaceae</taxon>
        <taxon>Stieleria</taxon>
    </lineage>
</organism>
<dbReference type="KEGG" id="smam:Mal15_09180"/>
<evidence type="ECO:0000313" key="2">
    <source>
        <dbReference type="EMBL" id="QEF96888.1"/>
    </source>
</evidence>
<name>A0A5B9M6Q7_9BACT</name>
<reference evidence="2 3" key="1">
    <citation type="submission" date="2019-02" db="EMBL/GenBank/DDBJ databases">
        <title>Planctomycetal bacteria perform biofilm scaping via a novel small molecule.</title>
        <authorList>
            <person name="Jeske O."/>
            <person name="Boedeker C."/>
            <person name="Wiegand S."/>
            <person name="Breitling P."/>
            <person name="Kallscheuer N."/>
            <person name="Jogler M."/>
            <person name="Rohde M."/>
            <person name="Petersen J."/>
            <person name="Medema M.H."/>
            <person name="Surup F."/>
            <person name="Jogler C."/>
        </authorList>
    </citation>
    <scope>NUCLEOTIDE SEQUENCE [LARGE SCALE GENOMIC DNA]</scope>
    <source>
        <strain evidence="2 3">Mal15</strain>
    </source>
</reference>
<accession>A0A5B9M6Q7</accession>
<dbReference type="InterPro" id="IPR036237">
    <property type="entry name" value="Xyl_isomerase-like_sf"/>
</dbReference>
<keyword evidence="2" id="KW-0413">Isomerase</keyword>
<evidence type="ECO:0000313" key="3">
    <source>
        <dbReference type="Proteomes" id="UP000321353"/>
    </source>
</evidence>
<dbReference type="PANTHER" id="PTHR12110:SF53">
    <property type="entry name" value="BLR5974 PROTEIN"/>
    <property type="match status" value="1"/>
</dbReference>
<dbReference type="Proteomes" id="UP000321353">
    <property type="component" value="Chromosome"/>
</dbReference>
<dbReference type="PANTHER" id="PTHR12110">
    <property type="entry name" value="HYDROXYPYRUVATE ISOMERASE"/>
    <property type="match status" value="1"/>
</dbReference>
<proteinExistence type="predicted"/>
<dbReference type="EMBL" id="CP036264">
    <property type="protein sequence ID" value="QEF96888.1"/>
    <property type="molecule type" value="Genomic_DNA"/>
</dbReference>
<sequence length="320" mass="36566">MGLVIYDCNLLRKWMRRQRPIFDLFKPMTFLNHCFSLGAGGMQASLGVLKPGEVDELRSFADRHGMFIDAIVKPPKDEQDLDRFEAEIKTARDVGVQAARTTIIPGRRYERFKTLEEFREFEKHGQKMLELATPVVERHRVRLAVENHKDQRIDGRVALLKYLDSEFIGACVDTGNSFALLDGAYEPIEALAPYAFTVHLKDQSLRQVEDGFLLGDIPLGQGSFDLHRMVSTIRKAKPEIKFTLELITRDPLKVPCLTEEFFATMPLARASDLARTLQFVRRHQKGSLQEVSKLTLKEQVELEQSNVTSSIQYASRELKL</sequence>
<gene>
    <name evidence="2" type="ORF">Mal15_09180</name>
</gene>
<evidence type="ECO:0000259" key="1">
    <source>
        <dbReference type="Pfam" id="PF01261"/>
    </source>
</evidence>
<dbReference type="Pfam" id="PF01261">
    <property type="entry name" value="AP_endonuc_2"/>
    <property type="match status" value="1"/>
</dbReference>
<dbReference type="Gene3D" id="3.20.20.150">
    <property type="entry name" value="Divalent-metal-dependent TIM barrel enzymes"/>
    <property type="match status" value="1"/>
</dbReference>
<protein>
    <submittedName>
        <fullName evidence="2">Xylose isomerase-like TIM barrel</fullName>
    </submittedName>
</protein>